<gene>
    <name evidence="2" type="ORF">SAMN05192570_3020</name>
</gene>
<dbReference type="Gene3D" id="1.10.260.40">
    <property type="entry name" value="lambda repressor-like DNA-binding domains"/>
    <property type="match status" value="1"/>
</dbReference>
<keyword evidence="2" id="KW-0238">DNA-binding</keyword>
<dbReference type="RefSeq" id="WP_092312702.1">
    <property type="nucleotide sequence ID" value="NZ_FOZV01000008.1"/>
</dbReference>
<dbReference type="PROSITE" id="PS50943">
    <property type="entry name" value="HTH_CROC1"/>
    <property type="match status" value="1"/>
</dbReference>
<dbReference type="EMBL" id="FOZV01000008">
    <property type="protein sequence ID" value="SFS84926.1"/>
    <property type="molecule type" value="Genomic_DNA"/>
</dbReference>
<dbReference type="CDD" id="cd00093">
    <property type="entry name" value="HTH_XRE"/>
    <property type="match status" value="1"/>
</dbReference>
<dbReference type="GO" id="GO:0003677">
    <property type="term" value="F:DNA binding"/>
    <property type="evidence" value="ECO:0007669"/>
    <property type="project" value="UniProtKB-KW"/>
</dbReference>
<dbReference type="Proteomes" id="UP000198788">
    <property type="component" value="Unassembled WGS sequence"/>
</dbReference>
<organism evidence="2 3">
    <name type="scientific">Brevundimonas viscosa</name>
    <dbReference type="NCBI Taxonomy" id="871741"/>
    <lineage>
        <taxon>Bacteria</taxon>
        <taxon>Pseudomonadati</taxon>
        <taxon>Pseudomonadota</taxon>
        <taxon>Alphaproteobacteria</taxon>
        <taxon>Caulobacterales</taxon>
        <taxon>Caulobacteraceae</taxon>
        <taxon>Brevundimonas</taxon>
    </lineage>
</organism>
<accession>A0A1I6T6U6</accession>
<sequence>MTRLPKAAAAAEARHNRLLGHRLALLRSARGLRLAEVAESVGVGLQLIQRYESGEMAVPFGRLVRLAEALDVPLATLLGEAFDGAGRGGEETAAVLQIARIAGRLPLAKRAALAAMARELGRP</sequence>
<dbReference type="InterPro" id="IPR010982">
    <property type="entry name" value="Lambda_DNA-bd_dom_sf"/>
</dbReference>
<evidence type="ECO:0000259" key="1">
    <source>
        <dbReference type="PROSITE" id="PS50943"/>
    </source>
</evidence>
<reference evidence="3" key="1">
    <citation type="submission" date="2016-10" db="EMBL/GenBank/DDBJ databases">
        <authorList>
            <person name="Varghese N."/>
            <person name="Submissions S."/>
        </authorList>
    </citation>
    <scope>NUCLEOTIDE SEQUENCE [LARGE SCALE GENOMIC DNA]</scope>
    <source>
        <strain evidence="3">CGMCC 1.10683</strain>
    </source>
</reference>
<dbReference type="STRING" id="871741.SAMN05192570_3020"/>
<dbReference type="AlphaFoldDB" id="A0A1I6T6U6"/>
<protein>
    <submittedName>
        <fullName evidence="2">DNA-binding transcriptional regulator, XRE family</fullName>
    </submittedName>
</protein>
<feature type="domain" description="HTH cro/C1-type" evidence="1">
    <location>
        <begin position="23"/>
        <end position="77"/>
    </location>
</feature>
<dbReference type="SUPFAM" id="SSF47413">
    <property type="entry name" value="lambda repressor-like DNA-binding domains"/>
    <property type="match status" value="1"/>
</dbReference>
<name>A0A1I6T6U6_9CAUL</name>
<evidence type="ECO:0000313" key="2">
    <source>
        <dbReference type="EMBL" id="SFS84926.1"/>
    </source>
</evidence>
<dbReference type="InterPro" id="IPR001387">
    <property type="entry name" value="Cro/C1-type_HTH"/>
</dbReference>
<dbReference type="OrthoDB" id="9115310at2"/>
<keyword evidence="3" id="KW-1185">Reference proteome</keyword>
<dbReference type="SMART" id="SM00530">
    <property type="entry name" value="HTH_XRE"/>
    <property type="match status" value="1"/>
</dbReference>
<dbReference type="Pfam" id="PF13560">
    <property type="entry name" value="HTH_31"/>
    <property type="match status" value="1"/>
</dbReference>
<proteinExistence type="predicted"/>
<evidence type="ECO:0000313" key="3">
    <source>
        <dbReference type="Proteomes" id="UP000198788"/>
    </source>
</evidence>